<dbReference type="InterPro" id="IPR001789">
    <property type="entry name" value="Sig_transdc_resp-reg_receiver"/>
</dbReference>
<feature type="DNA-binding region" description="OmpR/PhoB-type" evidence="7">
    <location>
        <begin position="130"/>
        <end position="226"/>
    </location>
</feature>
<evidence type="ECO:0000259" key="9">
    <source>
        <dbReference type="PROSITE" id="PS51755"/>
    </source>
</evidence>
<dbReference type="GO" id="GO:0000976">
    <property type="term" value="F:transcription cis-regulatory region binding"/>
    <property type="evidence" value="ECO:0007669"/>
    <property type="project" value="TreeGrafter"/>
</dbReference>
<evidence type="ECO:0000256" key="6">
    <source>
        <dbReference type="PROSITE-ProRule" id="PRU00169"/>
    </source>
</evidence>
<evidence type="ECO:0000256" key="7">
    <source>
        <dbReference type="PROSITE-ProRule" id="PRU01091"/>
    </source>
</evidence>
<feature type="domain" description="OmpR/PhoB-type" evidence="9">
    <location>
        <begin position="130"/>
        <end position="226"/>
    </location>
</feature>
<evidence type="ECO:0000313" key="10">
    <source>
        <dbReference type="EMBL" id="AKU92104.1"/>
    </source>
</evidence>
<dbReference type="InterPro" id="IPR039420">
    <property type="entry name" value="WalR-like"/>
</dbReference>
<dbReference type="AlphaFoldDB" id="A0A0K1PG67"/>
<dbReference type="PATRIC" id="fig|1391653.3.peg.2593"/>
<feature type="modified residue" description="4-aspartylphosphate" evidence="6">
    <location>
        <position position="52"/>
    </location>
</feature>
<dbReference type="FunFam" id="3.40.50.2300:FF:000001">
    <property type="entry name" value="DNA-binding response regulator PhoB"/>
    <property type="match status" value="1"/>
</dbReference>
<dbReference type="PANTHER" id="PTHR48111">
    <property type="entry name" value="REGULATOR OF RPOS"/>
    <property type="match status" value="1"/>
</dbReference>
<dbReference type="InterPro" id="IPR011006">
    <property type="entry name" value="CheY-like_superfamily"/>
</dbReference>
<keyword evidence="11" id="KW-1185">Reference proteome</keyword>
<organism evidence="10 11">
    <name type="scientific">Vulgatibacter incomptus</name>
    <dbReference type="NCBI Taxonomy" id="1391653"/>
    <lineage>
        <taxon>Bacteria</taxon>
        <taxon>Pseudomonadati</taxon>
        <taxon>Myxococcota</taxon>
        <taxon>Myxococcia</taxon>
        <taxon>Myxococcales</taxon>
        <taxon>Cystobacterineae</taxon>
        <taxon>Vulgatibacteraceae</taxon>
        <taxon>Vulgatibacter</taxon>
    </lineage>
</organism>
<keyword evidence="1 6" id="KW-0597">Phosphoprotein</keyword>
<dbReference type="PANTHER" id="PTHR48111:SF6">
    <property type="entry name" value="TRANSCRIPTIONAL REGULATORY PROTEIN CREB"/>
    <property type="match status" value="1"/>
</dbReference>
<dbReference type="OrthoDB" id="9793321at2"/>
<dbReference type="Proteomes" id="UP000055590">
    <property type="component" value="Chromosome"/>
</dbReference>
<dbReference type="SUPFAM" id="SSF52172">
    <property type="entry name" value="CheY-like"/>
    <property type="match status" value="1"/>
</dbReference>
<dbReference type="InterPro" id="IPR016032">
    <property type="entry name" value="Sig_transdc_resp-reg_C-effctor"/>
</dbReference>
<dbReference type="EMBL" id="CP012332">
    <property type="protein sequence ID" value="AKU92104.1"/>
    <property type="molecule type" value="Genomic_DNA"/>
</dbReference>
<evidence type="ECO:0000259" key="8">
    <source>
        <dbReference type="PROSITE" id="PS50110"/>
    </source>
</evidence>
<keyword evidence="3" id="KW-0805">Transcription regulation</keyword>
<dbReference type="CDD" id="cd00383">
    <property type="entry name" value="trans_reg_C"/>
    <property type="match status" value="1"/>
</dbReference>
<dbReference type="Pfam" id="PF00486">
    <property type="entry name" value="Trans_reg_C"/>
    <property type="match status" value="1"/>
</dbReference>
<protein>
    <submittedName>
        <fullName evidence="10">Phosphate regulon transcriptional regulatory protein PhoB (SphR)</fullName>
    </submittedName>
</protein>
<evidence type="ECO:0000256" key="1">
    <source>
        <dbReference type="ARBA" id="ARBA00022553"/>
    </source>
</evidence>
<keyword evidence="4 7" id="KW-0238">DNA-binding</keyword>
<evidence type="ECO:0000313" key="11">
    <source>
        <dbReference type="Proteomes" id="UP000055590"/>
    </source>
</evidence>
<keyword evidence="2" id="KW-0902">Two-component regulatory system</keyword>
<dbReference type="InterPro" id="IPR001867">
    <property type="entry name" value="OmpR/PhoB-type_DNA-bd"/>
</dbReference>
<dbReference type="Pfam" id="PF00072">
    <property type="entry name" value="Response_reg"/>
    <property type="match status" value="1"/>
</dbReference>
<gene>
    <name evidence="10" type="ORF">AKJ08_2491</name>
</gene>
<dbReference type="Gene3D" id="3.40.50.2300">
    <property type="match status" value="1"/>
</dbReference>
<dbReference type="GO" id="GO:0032993">
    <property type="term" value="C:protein-DNA complex"/>
    <property type="evidence" value="ECO:0007669"/>
    <property type="project" value="TreeGrafter"/>
</dbReference>
<dbReference type="STRING" id="1391653.AKJ08_2491"/>
<dbReference type="InterPro" id="IPR036388">
    <property type="entry name" value="WH-like_DNA-bd_sf"/>
</dbReference>
<evidence type="ECO:0000256" key="2">
    <source>
        <dbReference type="ARBA" id="ARBA00023012"/>
    </source>
</evidence>
<proteinExistence type="predicted"/>
<dbReference type="RefSeq" id="WP_050726319.1">
    <property type="nucleotide sequence ID" value="NZ_CP012332.1"/>
</dbReference>
<name>A0A0K1PG67_9BACT</name>
<dbReference type="GO" id="GO:0005829">
    <property type="term" value="C:cytosol"/>
    <property type="evidence" value="ECO:0007669"/>
    <property type="project" value="TreeGrafter"/>
</dbReference>
<accession>A0A0K1PG67</accession>
<dbReference type="GO" id="GO:0000156">
    <property type="term" value="F:phosphorelay response regulator activity"/>
    <property type="evidence" value="ECO:0007669"/>
    <property type="project" value="TreeGrafter"/>
</dbReference>
<keyword evidence="5" id="KW-0804">Transcription</keyword>
<dbReference type="SMART" id="SM00448">
    <property type="entry name" value="REC"/>
    <property type="match status" value="1"/>
</dbReference>
<dbReference type="PROSITE" id="PS51755">
    <property type="entry name" value="OMPR_PHOB"/>
    <property type="match status" value="1"/>
</dbReference>
<reference evidence="10 11" key="1">
    <citation type="submission" date="2015-08" db="EMBL/GenBank/DDBJ databases">
        <authorList>
            <person name="Babu N.S."/>
            <person name="Beckwith C.J."/>
            <person name="Beseler K.G."/>
            <person name="Brison A."/>
            <person name="Carone J.V."/>
            <person name="Caskin T.P."/>
            <person name="Diamond M."/>
            <person name="Durham M.E."/>
            <person name="Foxe J.M."/>
            <person name="Go M."/>
            <person name="Henderson B.A."/>
            <person name="Jones I.B."/>
            <person name="McGettigan J.A."/>
            <person name="Micheletti S.J."/>
            <person name="Nasrallah M.E."/>
            <person name="Ortiz D."/>
            <person name="Piller C.R."/>
            <person name="Privatt S.R."/>
            <person name="Schneider S.L."/>
            <person name="Sharp S."/>
            <person name="Smith T.C."/>
            <person name="Stanton J.D."/>
            <person name="Ullery H.E."/>
            <person name="Wilson R.J."/>
            <person name="Serrano M.G."/>
            <person name="Buck G."/>
            <person name="Lee V."/>
            <person name="Wang Y."/>
            <person name="Carvalho R."/>
            <person name="Voegtly L."/>
            <person name="Shi R."/>
            <person name="Duckworth R."/>
            <person name="Johnson A."/>
            <person name="Loviza R."/>
            <person name="Walstead R."/>
            <person name="Shah Z."/>
            <person name="Kiflezghi M."/>
            <person name="Wade K."/>
            <person name="Ball S.L."/>
            <person name="Bradley K.W."/>
            <person name="Asai D.J."/>
            <person name="Bowman C.A."/>
            <person name="Russell D.A."/>
            <person name="Pope W.H."/>
            <person name="Jacobs-Sera D."/>
            <person name="Hendrix R.W."/>
            <person name="Hatfull G.F."/>
        </authorList>
    </citation>
    <scope>NUCLEOTIDE SEQUENCE [LARGE SCALE GENOMIC DNA]</scope>
    <source>
        <strain evidence="10 11">DSM 27710</strain>
    </source>
</reference>
<dbReference type="PROSITE" id="PS50110">
    <property type="entry name" value="RESPONSE_REGULATORY"/>
    <property type="match status" value="1"/>
</dbReference>
<evidence type="ECO:0000256" key="5">
    <source>
        <dbReference type="ARBA" id="ARBA00023163"/>
    </source>
</evidence>
<evidence type="ECO:0000256" key="3">
    <source>
        <dbReference type="ARBA" id="ARBA00023015"/>
    </source>
</evidence>
<dbReference type="Gene3D" id="1.10.10.10">
    <property type="entry name" value="Winged helix-like DNA-binding domain superfamily/Winged helix DNA-binding domain"/>
    <property type="match status" value="1"/>
</dbReference>
<sequence length="227" mass="25655">MSRILIVEDEADLQQVLEYHLRRQGFETRLAARGAEALRLARNEPPDLVLLDWMLPDLSGADVCRELKRGKDTARVAVVMLSARNEEHDRITGLEVGADDYVGKPFSLRELTLRIQAILRRGATDARDDADLLENGSILLDRPGHRVQVHGKDVPVTGLELRILALLLERPGRVLRREQLLATAWDDTEDVSERAIDAHVKRLRAKLGPAKERIETVRGIGYRLRDD</sequence>
<dbReference type="KEGG" id="vin:AKJ08_2491"/>
<dbReference type="Gene3D" id="6.10.250.690">
    <property type="match status" value="1"/>
</dbReference>
<evidence type="ECO:0000256" key="4">
    <source>
        <dbReference type="ARBA" id="ARBA00023125"/>
    </source>
</evidence>
<feature type="domain" description="Response regulatory" evidence="8">
    <location>
        <begin position="3"/>
        <end position="119"/>
    </location>
</feature>
<dbReference type="SMART" id="SM00862">
    <property type="entry name" value="Trans_reg_C"/>
    <property type="match status" value="1"/>
</dbReference>
<dbReference type="GO" id="GO:0006355">
    <property type="term" value="P:regulation of DNA-templated transcription"/>
    <property type="evidence" value="ECO:0007669"/>
    <property type="project" value="InterPro"/>
</dbReference>
<dbReference type="SUPFAM" id="SSF46894">
    <property type="entry name" value="C-terminal effector domain of the bipartite response regulators"/>
    <property type="match status" value="1"/>
</dbReference>